<evidence type="ECO:0000256" key="5">
    <source>
        <dbReference type="ARBA" id="ARBA00022605"/>
    </source>
</evidence>
<sequence>MKLHFTKMHGIGNDYIYFNCFETEIENPEELAIRLSDRHFSVGGDGIVLILPPDEPEKADAKMRMFNADGSEGNMCGNAIRCVGKFLFDHGLVSKTTILVETKSGTKRLTLSVENGEVAAVRVNMGKAELAPEKIPVTLTGDKIVGFETTVGGEVHKITCVSMGNPHNVIFTDDPYGLDLEKIGPGFENDPLFPERVNTEFVRLTGKNELTMRVWERGSGETWACGTGACAAAVAACENGLCEKGADILVKLRGGDLTICYTDDAVYMTGPAAYAFCGEVEV</sequence>
<evidence type="ECO:0000256" key="9">
    <source>
        <dbReference type="HAMAP-Rule" id="MF_00197"/>
    </source>
</evidence>
<evidence type="ECO:0000256" key="3">
    <source>
        <dbReference type="ARBA" id="ARBA00013080"/>
    </source>
</evidence>
<evidence type="ECO:0000256" key="1">
    <source>
        <dbReference type="ARBA" id="ARBA00005196"/>
    </source>
</evidence>
<keyword evidence="5 9" id="KW-0028">Amino-acid biosynthesis</keyword>
<dbReference type="NCBIfam" id="TIGR00652">
    <property type="entry name" value="DapF"/>
    <property type="match status" value="1"/>
</dbReference>
<reference evidence="11" key="1">
    <citation type="submission" date="2020-08" db="EMBL/GenBank/DDBJ databases">
        <title>Genome public.</title>
        <authorList>
            <person name="Liu C."/>
            <person name="Sun Q."/>
        </authorList>
    </citation>
    <scope>NUCLEOTIDE SEQUENCE</scope>
    <source>
        <strain evidence="11">H8</strain>
    </source>
</reference>
<proteinExistence type="inferred from homology"/>
<comment type="function">
    <text evidence="9">Catalyzes the stereoinversion of LL-2,6-diaminopimelate (L,L-DAP) to meso-diaminopimelate (meso-DAP), a precursor of L-lysine and an essential component of the bacterial peptidoglycan.</text>
</comment>
<feature type="binding site" evidence="9">
    <location>
        <begin position="77"/>
        <end position="78"/>
    </location>
    <ligand>
        <name>substrate</name>
    </ligand>
</feature>
<evidence type="ECO:0000256" key="10">
    <source>
        <dbReference type="PROSITE-ProRule" id="PRU10125"/>
    </source>
</evidence>
<keyword evidence="7 9" id="KW-0413">Isomerase</keyword>
<dbReference type="AlphaFoldDB" id="A0A926DNH1"/>
<name>A0A926DNH1_9FIRM</name>
<dbReference type="PANTHER" id="PTHR31689">
    <property type="entry name" value="DIAMINOPIMELATE EPIMERASE, CHLOROPLASTIC"/>
    <property type="match status" value="1"/>
</dbReference>
<feature type="binding site" evidence="9">
    <location>
        <position position="13"/>
    </location>
    <ligand>
        <name>substrate</name>
    </ligand>
</feature>
<comment type="subcellular location">
    <subcellularLocation>
        <location evidence="9">Cytoplasm</location>
    </subcellularLocation>
</comment>
<protein>
    <recommendedName>
        <fullName evidence="3 9">Diaminopimelate epimerase</fullName>
        <shortName evidence="9">DAP epimerase</shortName>
        <ecNumber evidence="3 9">5.1.1.7</ecNumber>
    </recommendedName>
    <alternativeName>
        <fullName evidence="9">PLP-independent amino acid racemase</fullName>
    </alternativeName>
</protein>
<feature type="site" description="Could be important to modulate the pK values of the two catalytic cysteine residues" evidence="9">
    <location>
        <position position="167"/>
    </location>
</feature>
<feature type="site" description="Could be important to modulate the pK values of the two catalytic cysteine residues" evidence="9">
    <location>
        <position position="216"/>
    </location>
</feature>
<comment type="subunit">
    <text evidence="9">Homodimer.</text>
</comment>
<dbReference type="Proteomes" id="UP000611762">
    <property type="component" value="Unassembled WGS sequence"/>
</dbReference>
<dbReference type="GO" id="GO:0009089">
    <property type="term" value="P:lysine biosynthetic process via diaminopimelate"/>
    <property type="evidence" value="ECO:0007669"/>
    <property type="project" value="UniProtKB-UniRule"/>
</dbReference>
<dbReference type="SUPFAM" id="SSF54506">
    <property type="entry name" value="Diaminopimelate epimerase-like"/>
    <property type="match status" value="2"/>
</dbReference>
<feature type="active site" evidence="10">
    <location>
        <position position="76"/>
    </location>
</feature>
<keyword evidence="12" id="KW-1185">Reference proteome</keyword>
<comment type="catalytic activity">
    <reaction evidence="8 9">
        <text>(2S,6S)-2,6-diaminopimelate = meso-2,6-diaminopimelate</text>
        <dbReference type="Rhea" id="RHEA:15393"/>
        <dbReference type="ChEBI" id="CHEBI:57609"/>
        <dbReference type="ChEBI" id="CHEBI:57791"/>
        <dbReference type="EC" id="5.1.1.7"/>
    </reaction>
</comment>
<evidence type="ECO:0000313" key="11">
    <source>
        <dbReference type="EMBL" id="MBC8541198.1"/>
    </source>
</evidence>
<evidence type="ECO:0000256" key="8">
    <source>
        <dbReference type="ARBA" id="ARBA00051712"/>
    </source>
</evidence>
<dbReference type="EC" id="5.1.1.7" evidence="3 9"/>
<feature type="binding site" evidence="9">
    <location>
        <begin position="226"/>
        <end position="227"/>
    </location>
    <ligand>
        <name>substrate</name>
    </ligand>
</feature>
<dbReference type="InterPro" id="IPR018510">
    <property type="entry name" value="DAP_epimerase_AS"/>
</dbReference>
<evidence type="ECO:0000256" key="4">
    <source>
        <dbReference type="ARBA" id="ARBA00022490"/>
    </source>
</evidence>
<organism evidence="11 12">
    <name type="scientific">Congzhengia minquanensis</name>
    <dbReference type="NCBI Taxonomy" id="2763657"/>
    <lineage>
        <taxon>Bacteria</taxon>
        <taxon>Bacillati</taxon>
        <taxon>Bacillota</taxon>
        <taxon>Clostridia</taxon>
        <taxon>Eubacteriales</taxon>
        <taxon>Oscillospiraceae</taxon>
        <taxon>Congzhengia</taxon>
    </lineage>
</organism>
<feature type="active site" description="Proton donor" evidence="9">
    <location>
        <position position="76"/>
    </location>
</feature>
<comment type="pathway">
    <text evidence="1 9">Amino-acid biosynthesis; L-lysine biosynthesis via DAP pathway; DL-2,6-diaminopimelate from LL-2,6-diaminopimelate: step 1/1.</text>
</comment>
<dbReference type="InterPro" id="IPR001653">
    <property type="entry name" value="DAP_epimerase_DapF"/>
</dbReference>
<feature type="active site" description="Proton acceptor" evidence="9">
    <location>
        <position position="225"/>
    </location>
</feature>
<evidence type="ECO:0000313" key="12">
    <source>
        <dbReference type="Proteomes" id="UP000611762"/>
    </source>
</evidence>
<evidence type="ECO:0000256" key="2">
    <source>
        <dbReference type="ARBA" id="ARBA00010219"/>
    </source>
</evidence>
<dbReference type="HAMAP" id="MF_00197">
    <property type="entry name" value="DAP_epimerase"/>
    <property type="match status" value="1"/>
</dbReference>
<dbReference type="PROSITE" id="PS01326">
    <property type="entry name" value="DAP_EPIMERASE"/>
    <property type="match status" value="1"/>
</dbReference>
<dbReference type="EMBL" id="JACRSU010000003">
    <property type="protein sequence ID" value="MBC8541198.1"/>
    <property type="molecule type" value="Genomic_DNA"/>
</dbReference>
<comment type="caution">
    <text evidence="11">The sequence shown here is derived from an EMBL/GenBank/DDBJ whole genome shotgun (WGS) entry which is preliminary data.</text>
</comment>
<evidence type="ECO:0000256" key="7">
    <source>
        <dbReference type="ARBA" id="ARBA00023235"/>
    </source>
</evidence>
<feature type="binding site" evidence="9">
    <location>
        <position position="198"/>
    </location>
    <ligand>
        <name>substrate</name>
    </ligand>
</feature>
<dbReference type="FunFam" id="3.10.310.10:FF:000001">
    <property type="entry name" value="Diaminopimelate epimerase"/>
    <property type="match status" value="1"/>
</dbReference>
<dbReference type="PANTHER" id="PTHR31689:SF0">
    <property type="entry name" value="DIAMINOPIMELATE EPIMERASE"/>
    <property type="match status" value="1"/>
</dbReference>
<dbReference type="Pfam" id="PF01678">
    <property type="entry name" value="DAP_epimerase"/>
    <property type="match status" value="2"/>
</dbReference>
<dbReference type="GO" id="GO:0008837">
    <property type="term" value="F:diaminopimelate epimerase activity"/>
    <property type="evidence" value="ECO:0007669"/>
    <property type="project" value="UniProtKB-UniRule"/>
</dbReference>
<dbReference type="GO" id="GO:0005829">
    <property type="term" value="C:cytosol"/>
    <property type="evidence" value="ECO:0007669"/>
    <property type="project" value="TreeGrafter"/>
</dbReference>
<evidence type="ECO:0000256" key="6">
    <source>
        <dbReference type="ARBA" id="ARBA00023154"/>
    </source>
</evidence>
<dbReference type="RefSeq" id="WP_249313169.1">
    <property type="nucleotide sequence ID" value="NZ_JACRSU010000003.1"/>
</dbReference>
<keyword evidence="6 9" id="KW-0457">Lysine biosynthesis</keyword>
<accession>A0A926DNH1</accession>
<keyword evidence="4 9" id="KW-0963">Cytoplasm</keyword>
<feature type="binding site" evidence="9">
    <location>
        <position position="67"/>
    </location>
    <ligand>
        <name>substrate</name>
    </ligand>
</feature>
<gene>
    <name evidence="9" type="primary">dapF</name>
    <name evidence="11" type="ORF">H8698_09450</name>
</gene>
<comment type="caution">
    <text evidence="9">Lacks conserved residue(s) required for the propagation of feature annotation.</text>
</comment>
<feature type="binding site" evidence="9">
    <location>
        <begin position="216"/>
        <end position="217"/>
    </location>
    <ligand>
        <name>substrate</name>
    </ligand>
</feature>
<comment type="similarity">
    <text evidence="2 9">Belongs to the diaminopimelate epimerase family.</text>
</comment>
<dbReference type="Gene3D" id="3.10.310.10">
    <property type="entry name" value="Diaminopimelate Epimerase, Chain A, domain 1"/>
    <property type="match status" value="2"/>
</dbReference>
<feature type="binding site" evidence="9">
    <location>
        <position position="165"/>
    </location>
    <ligand>
        <name>substrate</name>
    </ligand>
</feature>